<dbReference type="GO" id="GO:0016884">
    <property type="term" value="F:carbon-nitrogen ligase activity, with glutamine as amido-N-donor"/>
    <property type="evidence" value="ECO:0007669"/>
    <property type="project" value="UniProtKB-UniRule"/>
</dbReference>
<comment type="subcellular location">
    <subcellularLocation>
        <location evidence="1">Mitochondrion</location>
    </subcellularLocation>
</comment>
<dbReference type="Proteomes" id="UP000030671">
    <property type="component" value="Unassembled WGS sequence"/>
</dbReference>
<evidence type="ECO:0000256" key="1">
    <source>
        <dbReference type="RuleBase" id="RU365099"/>
    </source>
</evidence>
<sequence>MYRLLSNISGPALRCTKQLQWRQYTASAIETDIRTRLLTGLKTSMKSKDTFASTTIRSILSEVYSADKASPESKIPSATIVSIIRKATNRRIDSAVQFTQAQRPDLAEKEQHEADFLSSFLPPLLPESDIDHILGEVISEQTADAQSHPGKLLGKVVKAFYSKVDKSNVDPTLVKRRAEALLSK</sequence>
<name>W4K6L6_HETIT</name>
<comment type="similarity">
    <text evidence="1">Belongs to the AIM41 family.</text>
</comment>
<dbReference type="HOGENOM" id="CLU_079430_1_0_1"/>
<evidence type="ECO:0000313" key="3">
    <source>
        <dbReference type="Proteomes" id="UP000030671"/>
    </source>
</evidence>
<dbReference type="OrthoDB" id="538640at2759"/>
<evidence type="ECO:0000313" key="2">
    <source>
        <dbReference type="EMBL" id="ETW80706.1"/>
    </source>
</evidence>
<keyword evidence="3" id="KW-1185">Reference proteome</keyword>
<keyword evidence="1" id="KW-0496">Mitochondrion</keyword>
<dbReference type="InParanoid" id="W4K6L6"/>
<dbReference type="eggNOG" id="ENOG502RSF8">
    <property type="taxonomic scope" value="Eukaryota"/>
</dbReference>
<dbReference type="KEGG" id="hir:HETIRDRAFT_418679"/>
<organism evidence="2 3">
    <name type="scientific">Heterobasidion irregulare (strain TC 32-1)</name>
    <dbReference type="NCBI Taxonomy" id="747525"/>
    <lineage>
        <taxon>Eukaryota</taxon>
        <taxon>Fungi</taxon>
        <taxon>Dikarya</taxon>
        <taxon>Basidiomycota</taxon>
        <taxon>Agaricomycotina</taxon>
        <taxon>Agaricomycetes</taxon>
        <taxon>Russulales</taxon>
        <taxon>Bondarzewiaceae</taxon>
        <taxon>Heterobasidion</taxon>
        <taxon>Heterobasidion annosum species complex</taxon>
    </lineage>
</organism>
<dbReference type="Gene3D" id="1.10.1510.10">
    <property type="entry name" value="Uncharacterised protein YqeY/AIM41 PF09424, N-terminal domain"/>
    <property type="match status" value="1"/>
</dbReference>
<dbReference type="PANTHER" id="PTHR28055">
    <property type="entry name" value="ALTERED INHERITANCE OF MITOCHONDRIA PROTEIN 41, MITOCHONDRIAL"/>
    <property type="match status" value="1"/>
</dbReference>
<proteinExistence type="inferred from homology"/>
<dbReference type="SUPFAM" id="SSF89095">
    <property type="entry name" value="GatB/YqeY motif"/>
    <property type="match status" value="1"/>
</dbReference>
<gene>
    <name evidence="1" type="primary">AIM41</name>
    <name evidence="2" type="ORF">HETIRDRAFT_418679</name>
</gene>
<dbReference type="RefSeq" id="XP_009547422.1">
    <property type="nucleotide sequence ID" value="XM_009549127.1"/>
</dbReference>
<dbReference type="GO" id="GO:0005739">
    <property type="term" value="C:mitochondrion"/>
    <property type="evidence" value="ECO:0007669"/>
    <property type="project" value="UniProtKB-SubCell"/>
</dbReference>
<dbReference type="PANTHER" id="PTHR28055:SF1">
    <property type="entry name" value="ALTERED INHERITANCE OF MITOCHONDRIA PROTEIN 41, MITOCHONDRIAL"/>
    <property type="match status" value="1"/>
</dbReference>
<accession>W4K6L6</accession>
<dbReference type="AlphaFoldDB" id="W4K6L6"/>
<dbReference type="GeneID" id="20673499"/>
<dbReference type="InterPro" id="IPR019004">
    <property type="entry name" value="YqeY/Aim41"/>
</dbReference>
<dbReference type="InterPro" id="IPR003789">
    <property type="entry name" value="Asn/Gln_tRNA_amidoTrase-B-like"/>
</dbReference>
<dbReference type="EMBL" id="KI925459">
    <property type="protein sequence ID" value="ETW80706.1"/>
    <property type="molecule type" value="Genomic_DNA"/>
</dbReference>
<protein>
    <recommendedName>
        <fullName evidence="1">Altered inheritance of mitochondria protein 41</fullName>
    </recommendedName>
</protein>
<reference evidence="2 3" key="1">
    <citation type="journal article" date="2012" name="New Phytol.">
        <title>Insight into trade-off between wood decay and parasitism from the genome of a fungal forest pathogen.</title>
        <authorList>
            <person name="Olson A."/>
            <person name="Aerts A."/>
            <person name="Asiegbu F."/>
            <person name="Belbahri L."/>
            <person name="Bouzid O."/>
            <person name="Broberg A."/>
            <person name="Canback B."/>
            <person name="Coutinho P.M."/>
            <person name="Cullen D."/>
            <person name="Dalman K."/>
            <person name="Deflorio G."/>
            <person name="van Diepen L.T."/>
            <person name="Dunand C."/>
            <person name="Duplessis S."/>
            <person name="Durling M."/>
            <person name="Gonthier P."/>
            <person name="Grimwood J."/>
            <person name="Fossdal C.G."/>
            <person name="Hansson D."/>
            <person name="Henrissat B."/>
            <person name="Hietala A."/>
            <person name="Himmelstrand K."/>
            <person name="Hoffmeister D."/>
            <person name="Hogberg N."/>
            <person name="James T.Y."/>
            <person name="Karlsson M."/>
            <person name="Kohler A."/>
            <person name="Kues U."/>
            <person name="Lee Y.H."/>
            <person name="Lin Y.C."/>
            <person name="Lind M."/>
            <person name="Lindquist E."/>
            <person name="Lombard V."/>
            <person name="Lucas S."/>
            <person name="Lunden K."/>
            <person name="Morin E."/>
            <person name="Murat C."/>
            <person name="Park J."/>
            <person name="Raffaello T."/>
            <person name="Rouze P."/>
            <person name="Salamov A."/>
            <person name="Schmutz J."/>
            <person name="Solheim H."/>
            <person name="Stahlberg J."/>
            <person name="Velez H."/>
            <person name="de Vries R.P."/>
            <person name="Wiebenga A."/>
            <person name="Woodward S."/>
            <person name="Yakovlev I."/>
            <person name="Garbelotto M."/>
            <person name="Martin F."/>
            <person name="Grigoriev I.V."/>
            <person name="Stenlid J."/>
        </authorList>
    </citation>
    <scope>NUCLEOTIDE SEQUENCE [LARGE SCALE GENOMIC DNA]</scope>
    <source>
        <strain evidence="2 3">TC 32-1</strain>
    </source>
</reference>
<dbReference type="Pfam" id="PF09424">
    <property type="entry name" value="YqeY"/>
    <property type="match status" value="1"/>
</dbReference>
<dbReference type="InterPro" id="IPR042184">
    <property type="entry name" value="YqeY/Aim41_N"/>
</dbReference>